<accession>A0ABN0MS72</accession>
<feature type="signal peptide" evidence="1">
    <location>
        <begin position="1"/>
        <end position="21"/>
    </location>
</feature>
<organism evidence="3 4">
    <name type="scientific">Chlamydia avium</name>
    <dbReference type="NCBI Taxonomy" id="1457141"/>
    <lineage>
        <taxon>Bacteria</taxon>
        <taxon>Pseudomonadati</taxon>
        <taxon>Chlamydiota</taxon>
        <taxon>Chlamydiia</taxon>
        <taxon>Chlamydiales</taxon>
        <taxon>Chlamydiaceae</taxon>
        <taxon>Chlamydia/Chlamydophila group</taxon>
        <taxon>Chlamydia</taxon>
    </lineage>
</organism>
<comment type="caution">
    <text evidence="3">The sequence shown here is derived from an EMBL/GenBank/DDBJ whole genome shotgun (WGS) entry which is preliminary data.</text>
</comment>
<feature type="domain" description="Sporulation stage II protein D amidase enhancer LytB N-terminal" evidence="2">
    <location>
        <begin position="130"/>
        <end position="215"/>
    </location>
</feature>
<dbReference type="InterPro" id="IPR013693">
    <property type="entry name" value="SpoIID/LytB_N"/>
</dbReference>
<evidence type="ECO:0000259" key="2">
    <source>
        <dbReference type="Pfam" id="PF08486"/>
    </source>
</evidence>
<keyword evidence="1" id="KW-0732">Signal</keyword>
<feature type="chain" id="PRO_5047439532" evidence="1">
    <location>
        <begin position="22"/>
        <end position="271"/>
    </location>
</feature>
<dbReference type="Proteomes" id="UP000014821">
    <property type="component" value="Unassembled WGS sequence"/>
</dbReference>
<sequence>MKIWKYILLGLSFSIGASSYAEVKVSDAFVEQPIVSEPKIRVLILNESTTALVEAKGAYRLYGDNTLLQSTSQGLRCAAHALYGGVRWGENFPGVQCLKVEPIEDSASLFVNGLQYKGVLYICKTEKNCIIVINELTIEEYLKSVLSMKYLKELDKEALSACVILERTALYERLLAKDPQTFWHITADEDHYFGYGMTKQFYGVEDAVDWTSRLIVDNPEGLIIDADGLLQANVDRLAVEGYNARQILEKFYKDADFVVIESWSDDLEEIR</sequence>
<protein>
    <submittedName>
        <fullName evidence="3">Stage II sporulation family protein</fullName>
    </submittedName>
</protein>
<gene>
    <name evidence="3" type="ORF">CP10881SC42_0620</name>
</gene>
<evidence type="ECO:0000313" key="3">
    <source>
        <dbReference type="EMBL" id="EPP38352.1"/>
    </source>
</evidence>
<dbReference type="Pfam" id="PF08486">
    <property type="entry name" value="SpoIID"/>
    <property type="match status" value="1"/>
</dbReference>
<keyword evidence="4" id="KW-1185">Reference proteome</keyword>
<reference evidence="3" key="1">
    <citation type="submission" date="2013-04" db="EMBL/GenBank/DDBJ databases">
        <title>Genome sequence of Chlamydia psittaci 10_881_SC42.</title>
        <authorList>
            <person name="Huot-Creasy H."/>
            <person name="McCracken C.L."/>
            <person name="Humphries M."/>
            <person name="Sachse K."/>
            <person name="Laroucau K."/>
            <person name="Bavoil P."/>
            <person name="Myers G.S."/>
        </authorList>
    </citation>
    <scope>NUCLEOTIDE SEQUENCE [LARGE SCALE GENOMIC DNA]</scope>
    <source>
        <strain evidence="3">10_881_SC42</strain>
    </source>
</reference>
<name>A0ABN0MS72_9CHLA</name>
<dbReference type="RefSeq" id="WP_020356098.1">
    <property type="nucleotide sequence ID" value="NZ_KE360587.1"/>
</dbReference>
<evidence type="ECO:0000313" key="4">
    <source>
        <dbReference type="Proteomes" id="UP000014821"/>
    </source>
</evidence>
<proteinExistence type="predicted"/>
<evidence type="ECO:0000256" key="1">
    <source>
        <dbReference type="SAM" id="SignalP"/>
    </source>
</evidence>
<dbReference type="EMBL" id="ATND01000002">
    <property type="protein sequence ID" value="EPP38352.1"/>
    <property type="molecule type" value="Genomic_DNA"/>
</dbReference>